<feature type="region of interest" description="Disordered" evidence="1">
    <location>
        <begin position="41"/>
        <end position="65"/>
    </location>
</feature>
<evidence type="ECO:0000256" key="2">
    <source>
        <dbReference type="SAM" id="SignalP"/>
    </source>
</evidence>
<accession>A0A0X8E536</accession>
<dbReference type="EMBL" id="CP014145">
    <property type="protein sequence ID" value="AMB59211.1"/>
    <property type="molecule type" value="Genomic_DNA"/>
</dbReference>
<feature type="domain" description="LysM" evidence="3">
    <location>
        <begin position="108"/>
        <end position="154"/>
    </location>
</feature>
<dbReference type="PROSITE" id="PS51782">
    <property type="entry name" value="LYSM"/>
    <property type="match status" value="1"/>
</dbReference>
<dbReference type="KEGG" id="mvd:AWU67_10425"/>
<dbReference type="Gene3D" id="3.10.350.10">
    <property type="entry name" value="LysM domain"/>
    <property type="match status" value="1"/>
</dbReference>
<dbReference type="SUPFAM" id="SSF54106">
    <property type="entry name" value="LysM domain"/>
    <property type="match status" value="1"/>
</dbReference>
<dbReference type="CDD" id="cd00118">
    <property type="entry name" value="LysM"/>
    <property type="match status" value="1"/>
</dbReference>
<dbReference type="Proteomes" id="UP000058305">
    <property type="component" value="Chromosome"/>
</dbReference>
<sequence length="160" mass="15897">MSKRAALCLGIAALGLAGLSGCAGEPAAPPATVFVTLPPSAAATPTAPVEPPAAPTPSAPPAEAAPPVVVEIEPNDPAAPVVPGPAVDLGAVEGAKGPATAGGDGALLTYTVVSGDAFFEIAQRFDLPQQQLLKMNPSIPSLGTEIYIGQIINLDWTTTR</sequence>
<gene>
    <name evidence="4" type="ORF">AWU67_10425</name>
</gene>
<reference evidence="4 5" key="1">
    <citation type="journal article" date="2016" name="J. Biotechnol.">
        <title>First complete genome sequence of a species in the genus Microterricola, an extremophilic cold active enzyme producing bacterial strain ERGS5:02 isolated from Sikkim Himalaya.</title>
        <authorList>
            <person name="Himanshu"/>
            <person name="Swarnkar M.K."/>
            <person name="Singh D."/>
            <person name="Kumar R."/>
        </authorList>
    </citation>
    <scope>NUCLEOTIDE SEQUENCE [LARGE SCALE GENOMIC DNA]</scope>
    <source>
        <strain evidence="4 5">ERGS5:02</strain>
    </source>
</reference>
<evidence type="ECO:0000313" key="5">
    <source>
        <dbReference type="Proteomes" id="UP000058305"/>
    </source>
</evidence>
<reference evidence="5" key="2">
    <citation type="submission" date="2016-01" db="EMBL/GenBank/DDBJ databases">
        <title>First complete genome sequence of a species in the genus Microterricola, an extremophilic cold active enzyme producing strain ERGS5:02 isolated from Sikkim Himalaya.</title>
        <authorList>
            <person name="Kumar R."/>
            <person name="Singh D."/>
            <person name="Swarnkar M.K."/>
        </authorList>
    </citation>
    <scope>NUCLEOTIDE SEQUENCE [LARGE SCALE GENOMIC DNA]</scope>
    <source>
        <strain evidence="5">ERGS5:02</strain>
    </source>
</reference>
<dbReference type="InterPro" id="IPR036779">
    <property type="entry name" value="LysM_dom_sf"/>
</dbReference>
<proteinExistence type="predicted"/>
<dbReference type="AlphaFoldDB" id="A0A0X8E536"/>
<keyword evidence="5" id="KW-1185">Reference proteome</keyword>
<dbReference type="PROSITE" id="PS51257">
    <property type="entry name" value="PROKAR_LIPOPROTEIN"/>
    <property type="match status" value="1"/>
</dbReference>
<feature type="compositionally biased region" description="Pro residues" evidence="1">
    <location>
        <begin position="48"/>
        <end position="64"/>
    </location>
</feature>
<dbReference type="InterPro" id="IPR018392">
    <property type="entry name" value="LysM"/>
</dbReference>
<name>A0A0X8E536_9MICO</name>
<dbReference type="RefSeq" id="WP_067228629.1">
    <property type="nucleotide sequence ID" value="NZ_CP014145.1"/>
</dbReference>
<evidence type="ECO:0000256" key="1">
    <source>
        <dbReference type="SAM" id="MobiDB-lite"/>
    </source>
</evidence>
<protein>
    <recommendedName>
        <fullName evidence="3">LysM domain-containing protein</fullName>
    </recommendedName>
</protein>
<feature type="signal peptide" evidence="2">
    <location>
        <begin position="1"/>
        <end position="23"/>
    </location>
</feature>
<evidence type="ECO:0000259" key="3">
    <source>
        <dbReference type="PROSITE" id="PS51782"/>
    </source>
</evidence>
<dbReference type="Pfam" id="PF01476">
    <property type="entry name" value="LysM"/>
    <property type="match status" value="1"/>
</dbReference>
<organism evidence="4 5">
    <name type="scientific">Microterricola viridarii</name>
    <dbReference type="NCBI Taxonomy" id="412690"/>
    <lineage>
        <taxon>Bacteria</taxon>
        <taxon>Bacillati</taxon>
        <taxon>Actinomycetota</taxon>
        <taxon>Actinomycetes</taxon>
        <taxon>Micrococcales</taxon>
        <taxon>Microbacteriaceae</taxon>
        <taxon>Microterricola</taxon>
    </lineage>
</organism>
<feature type="chain" id="PRO_5038915869" description="LysM domain-containing protein" evidence="2">
    <location>
        <begin position="24"/>
        <end position="160"/>
    </location>
</feature>
<dbReference type="OrthoDB" id="5123816at2"/>
<dbReference type="SMART" id="SM00257">
    <property type="entry name" value="LysM"/>
    <property type="match status" value="1"/>
</dbReference>
<evidence type="ECO:0000313" key="4">
    <source>
        <dbReference type="EMBL" id="AMB59211.1"/>
    </source>
</evidence>
<keyword evidence="2" id="KW-0732">Signal</keyword>